<dbReference type="PROSITE" id="PS01081">
    <property type="entry name" value="HTH_TETR_1"/>
    <property type="match status" value="1"/>
</dbReference>
<evidence type="ECO:0000256" key="2">
    <source>
        <dbReference type="ARBA" id="ARBA00023125"/>
    </source>
</evidence>
<dbReference type="SUPFAM" id="SSF46689">
    <property type="entry name" value="Homeodomain-like"/>
    <property type="match status" value="2"/>
</dbReference>
<evidence type="ECO:0000259" key="5">
    <source>
        <dbReference type="PROSITE" id="PS50977"/>
    </source>
</evidence>
<evidence type="ECO:0000313" key="6">
    <source>
        <dbReference type="EMBL" id="GAA4385013.1"/>
    </source>
</evidence>
<dbReference type="PANTHER" id="PTHR30055:SF234">
    <property type="entry name" value="HTH-TYPE TRANSCRIPTIONAL REGULATOR BETI"/>
    <property type="match status" value="1"/>
</dbReference>
<dbReference type="InterPro" id="IPR009057">
    <property type="entry name" value="Homeodomain-like_sf"/>
</dbReference>
<feature type="domain" description="HTH tetR-type" evidence="5">
    <location>
        <begin position="13"/>
        <end position="73"/>
    </location>
</feature>
<dbReference type="InterPro" id="IPR050109">
    <property type="entry name" value="HTH-type_TetR-like_transc_reg"/>
</dbReference>
<feature type="DNA-binding region" description="H-T-H motif" evidence="4">
    <location>
        <begin position="36"/>
        <end position="55"/>
    </location>
</feature>
<sequence length="383" mass="41946">MDTSPATVRRRPKNRKEQILESARALIVELGYRNVSMAQIADRVGITAGALYRHFANKSVLLAAVIEDGFADVTPEFGPRVRLAEALGESCELAATHRDVGALWWREARNLPDDLQDTMRHRLREINRRYAELIEIDRPNLRDGQAEELAWGVQAVLASPSSHTSRIPDAQFAALLTAACTALCAVELDAPTPLPARPASRLEPVSMRESLLGHAIVLFGERGYEATGLDDIGTAAGVSGPNLYSYFDSKADILQAAVERGTSALWLLLHAVLRENEKPQPALADLVRGYVELALNRTVLTSLLQSEQATLPTVARARQREYVAEWVALLRACRPNLDETPTRVLVHTALSVVHTLARIEHLPANASFPADVTAIALAVLFAR</sequence>
<keyword evidence="1" id="KW-0805">Transcription regulation</keyword>
<dbReference type="EMBL" id="BAABFR010000006">
    <property type="protein sequence ID" value="GAA4385013.1"/>
    <property type="molecule type" value="Genomic_DNA"/>
</dbReference>
<keyword evidence="2 4" id="KW-0238">DNA-binding</keyword>
<dbReference type="Pfam" id="PF00440">
    <property type="entry name" value="TetR_N"/>
    <property type="match status" value="2"/>
</dbReference>
<dbReference type="InterPro" id="IPR001647">
    <property type="entry name" value="HTH_TetR"/>
</dbReference>
<dbReference type="PRINTS" id="PR00455">
    <property type="entry name" value="HTHTETR"/>
</dbReference>
<dbReference type="Proteomes" id="UP001500635">
    <property type="component" value="Unassembled WGS sequence"/>
</dbReference>
<dbReference type="PANTHER" id="PTHR30055">
    <property type="entry name" value="HTH-TYPE TRANSCRIPTIONAL REGULATOR RUTR"/>
    <property type="match status" value="1"/>
</dbReference>
<evidence type="ECO:0000313" key="7">
    <source>
        <dbReference type="Proteomes" id="UP001500635"/>
    </source>
</evidence>
<dbReference type="PROSITE" id="PS50977">
    <property type="entry name" value="HTH_TETR_2"/>
    <property type="match status" value="2"/>
</dbReference>
<feature type="domain" description="HTH tetR-type" evidence="5">
    <location>
        <begin position="205"/>
        <end position="265"/>
    </location>
</feature>
<dbReference type="Gene3D" id="1.10.10.60">
    <property type="entry name" value="Homeodomain-like"/>
    <property type="match status" value="2"/>
</dbReference>
<dbReference type="InterPro" id="IPR023772">
    <property type="entry name" value="DNA-bd_HTH_TetR-type_CS"/>
</dbReference>
<gene>
    <name evidence="6" type="ORF">GCM10023147_06270</name>
</gene>
<feature type="DNA-binding region" description="H-T-H motif" evidence="4">
    <location>
        <begin position="228"/>
        <end position="247"/>
    </location>
</feature>
<dbReference type="Gene3D" id="1.10.357.10">
    <property type="entry name" value="Tetracycline Repressor, domain 2"/>
    <property type="match status" value="2"/>
</dbReference>
<evidence type="ECO:0000256" key="1">
    <source>
        <dbReference type="ARBA" id="ARBA00023015"/>
    </source>
</evidence>
<name>A0ABP8J4U6_9ACTN</name>
<organism evidence="6 7">
    <name type="scientific">Tsukamurella soli</name>
    <dbReference type="NCBI Taxonomy" id="644556"/>
    <lineage>
        <taxon>Bacteria</taxon>
        <taxon>Bacillati</taxon>
        <taxon>Actinomycetota</taxon>
        <taxon>Actinomycetes</taxon>
        <taxon>Mycobacteriales</taxon>
        <taxon>Tsukamurellaceae</taxon>
        <taxon>Tsukamurella</taxon>
    </lineage>
</organism>
<protein>
    <submittedName>
        <fullName evidence="6">TetR/AcrR family transcriptional regulator</fullName>
    </submittedName>
</protein>
<proteinExistence type="predicted"/>
<accession>A0ABP8J4U6</accession>
<comment type="caution">
    <text evidence="6">The sequence shown here is derived from an EMBL/GenBank/DDBJ whole genome shotgun (WGS) entry which is preliminary data.</text>
</comment>
<keyword evidence="3" id="KW-0804">Transcription</keyword>
<reference evidence="7" key="1">
    <citation type="journal article" date="2019" name="Int. J. Syst. Evol. Microbiol.">
        <title>The Global Catalogue of Microorganisms (GCM) 10K type strain sequencing project: providing services to taxonomists for standard genome sequencing and annotation.</title>
        <authorList>
            <consortium name="The Broad Institute Genomics Platform"/>
            <consortium name="The Broad Institute Genome Sequencing Center for Infectious Disease"/>
            <person name="Wu L."/>
            <person name="Ma J."/>
        </authorList>
    </citation>
    <scope>NUCLEOTIDE SEQUENCE [LARGE SCALE GENOMIC DNA]</scope>
    <source>
        <strain evidence="7">JCM 17688</strain>
    </source>
</reference>
<evidence type="ECO:0000256" key="4">
    <source>
        <dbReference type="PROSITE-ProRule" id="PRU00335"/>
    </source>
</evidence>
<keyword evidence="7" id="KW-1185">Reference proteome</keyword>
<dbReference type="RefSeq" id="WP_344990696.1">
    <property type="nucleotide sequence ID" value="NZ_BAABFR010000006.1"/>
</dbReference>
<evidence type="ECO:0000256" key="3">
    <source>
        <dbReference type="ARBA" id="ARBA00023163"/>
    </source>
</evidence>